<evidence type="ECO:0000256" key="1">
    <source>
        <dbReference type="ARBA" id="ARBA00022723"/>
    </source>
</evidence>
<feature type="domain" description="Aspartate carbamoyltransferase regulatory subunit C-terminal" evidence="5">
    <location>
        <begin position="74"/>
        <end position="121"/>
    </location>
</feature>
<organism evidence="6">
    <name type="scientific">marine sediment metagenome</name>
    <dbReference type="NCBI Taxonomy" id="412755"/>
    <lineage>
        <taxon>unclassified sequences</taxon>
        <taxon>metagenomes</taxon>
        <taxon>ecological metagenomes</taxon>
    </lineage>
</organism>
<evidence type="ECO:0000256" key="3">
    <source>
        <dbReference type="ARBA" id="ARBA00022975"/>
    </source>
</evidence>
<feature type="domain" description="Aspartate carbamoyltransferase regulatory subunit N-terminal" evidence="4">
    <location>
        <begin position="5"/>
        <end position="68"/>
    </location>
</feature>
<dbReference type="GO" id="GO:0009347">
    <property type="term" value="C:aspartate carbamoyltransferase complex"/>
    <property type="evidence" value="ECO:0007669"/>
    <property type="project" value="InterPro"/>
</dbReference>
<dbReference type="PANTHER" id="PTHR35805:SF1">
    <property type="entry name" value="ASPARTATE CARBAMOYLTRANSFERASE REGULATORY CHAIN"/>
    <property type="match status" value="1"/>
</dbReference>
<keyword evidence="1" id="KW-0479">Metal-binding</keyword>
<evidence type="ECO:0000259" key="5">
    <source>
        <dbReference type="Pfam" id="PF02748"/>
    </source>
</evidence>
<name>X1JM59_9ZZZZ</name>
<accession>X1JM59</accession>
<dbReference type="Gene3D" id="3.40.50.2020">
    <property type="match status" value="1"/>
</dbReference>
<dbReference type="EMBL" id="BARU01036928">
    <property type="protein sequence ID" value="GAH82515.1"/>
    <property type="molecule type" value="Genomic_DNA"/>
</dbReference>
<dbReference type="SUPFAM" id="SSF57825">
    <property type="entry name" value="Aspartate carbamoyltransferase, Regulatory-chain, C-terminal domain"/>
    <property type="match status" value="1"/>
</dbReference>
<sequence length="250" mass="28002">MLRLLKQPADARALIAQNVESGSMGSKDLIKIEGTYLTSSEIDVIAFVAPDATLNIINDWQVKEKRRVSIPETLEGTFNCPNTLCPTNARYGAPNTRFRVERGEQLEETKLHCTYCGSITYYGTIRERIQNESFRIERRGLVSKGKIESVFLDVLIKGGALRFPPSPDRPFMLKSGRPSPYFVNLGALTDGESLGKLKWAFASYIALLVEEGEIPDFDYVFGPSYKGISLAALTCEGLNELYGMDKRYMY</sequence>
<reference evidence="6" key="1">
    <citation type="journal article" date="2014" name="Front. Microbiol.">
        <title>High frequency of phylogenetically diverse reductive dehalogenase-homologous genes in deep subseafloor sedimentary metagenomes.</title>
        <authorList>
            <person name="Kawai M."/>
            <person name="Futagami T."/>
            <person name="Toyoda A."/>
            <person name="Takaki Y."/>
            <person name="Nishi S."/>
            <person name="Hori S."/>
            <person name="Arai W."/>
            <person name="Tsubouchi T."/>
            <person name="Morono Y."/>
            <person name="Uchiyama I."/>
            <person name="Ito T."/>
            <person name="Fujiyama A."/>
            <person name="Inagaki F."/>
            <person name="Takami H."/>
        </authorList>
    </citation>
    <scope>NUCLEOTIDE SEQUENCE</scope>
    <source>
        <strain evidence="6">Expedition CK06-06</strain>
    </source>
</reference>
<dbReference type="Pfam" id="PF02748">
    <property type="entry name" value="PyrI_C"/>
    <property type="match status" value="1"/>
</dbReference>
<dbReference type="Gene3D" id="3.30.70.140">
    <property type="entry name" value="Aspartate carbamoyltransferase regulatory subunit, N-terminal domain"/>
    <property type="match status" value="1"/>
</dbReference>
<proteinExistence type="predicted"/>
<dbReference type="InterPro" id="IPR002801">
    <property type="entry name" value="Asp_carbamoylTrfase_reg"/>
</dbReference>
<feature type="non-terminal residue" evidence="6">
    <location>
        <position position="250"/>
    </location>
</feature>
<dbReference type="PANTHER" id="PTHR35805">
    <property type="entry name" value="ASPARTATE CARBAMOYLTRANSFERASE REGULATORY CHAIN"/>
    <property type="match status" value="1"/>
</dbReference>
<dbReference type="InterPro" id="IPR020545">
    <property type="entry name" value="Asp_carbamoyltransf_reg_N"/>
</dbReference>
<keyword evidence="2" id="KW-0862">Zinc</keyword>
<evidence type="ECO:0000256" key="2">
    <source>
        <dbReference type="ARBA" id="ARBA00022833"/>
    </source>
</evidence>
<dbReference type="SUPFAM" id="SSF53271">
    <property type="entry name" value="PRTase-like"/>
    <property type="match status" value="1"/>
</dbReference>
<comment type="caution">
    <text evidence="6">The sequence shown here is derived from an EMBL/GenBank/DDBJ whole genome shotgun (WGS) entry which is preliminary data.</text>
</comment>
<dbReference type="Gene3D" id="2.30.30.20">
    <property type="entry name" value="Aspartate carbamoyltransferase regulatory subunit, C-terminal domain"/>
    <property type="match status" value="1"/>
</dbReference>
<dbReference type="InterPro" id="IPR036792">
    <property type="entry name" value="Asp_carbatrfase_reg_C_sf"/>
</dbReference>
<dbReference type="InterPro" id="IPR020542">
    <property type="entry name" value="Asp_carbamoyltrfase_reg_C"/>
</dbReference>
<evidence type="ECO:0000259" key="4">
    <source>
        <dbReference type="Pfam" id="PF01948"/>
    </source>
</evidence>
<dbReference type="GO" id="GO:0006207">
    <property type="term" value="P:'de novo' pyrimidine nucleobase biosynthetic process"/>
    <property type="evidence" value="ECO:0007669"/>
    <property type="project" value="InterPro"/>
</dbReference>
<dbReference type="SUPFAM" id="SSF54893">
    <property type="entry name" value="Aspartate carbamoyltransferase, Regulatory-chain, N-terminal domain"/>
    <property type="match status" value="1"/>
</dbReference>
<dbReference type="InterPro" id="IPR036793">
    <property type="entry name" value="Asp_carbatrfase_reg_N_sf"/>
</dbReference>
<evidence type="ECO:0000313" key="6">
    <source>
        <dbReference type="EMBL" id="GAH82515.1"/>
    </source>
</evidence>
<dbReference type="AlphaFoldDB" id="X1JM59"/>
<dbReference type="GO" id="GO:0046872">
    <property type="term" value="F:metal ion binding"/>
    <property type="evidence" value="ECO:0007669"/>
    <property type="project" value="UniProtKB-KW"/>
</dbReference>
<dbReference type="Pfam" id="PF01948">
    <property type="entry name" value="PyrI"/>
    <property type="match status" value="1"/>
</dbReference>
<dbReference type="InterPro" id="IPR029057">
    <property type="entry name" value="PRTase-like"/>
</dbReference>
<protein>
    <submittedName>
        <fullName evidence="6">Uncharacterized protein</fullName>
    </submittedName>
</protein>
<dbReference type="GO" id="GO:0006221">
    <property type="term" value="P:pyrimidine nucleotide biosynthetic process"/>
    <property type="evidence" value="ECO:0007669"/>
    <property type="project" value="UniProtKB-KW"/>
</dbReference>
<gene>
    <name evidence="6" type="ORF">S03H2_57593</name>
</gene>
<keyword evidence="3" id="KW-0665">Pyrimidine biosynthesis</keyword>